<feature type="repeat" description="TPR" evidence="4">
    <location>
        <begin position="159"/>
        <end position="192"/>
    </location>
</feature>
<reference evidence="7 8" key="2">
    <citation type="journal article" date="2015" name="Stand. Genomic Sci.">
        <title>High quality draft genomic sequence of Flavobacterium enshiense DK69(T) and comparison among Flavobacterium genomes.</title>
        <authorList>
            <person name="Zeng Z."/>
            <person name="Chen C."/>
            <person name="Du H."/>
            <person name="Wang G."/>
            <person name="Li M."/>
        </authorList>
    </citation>
    <scope>NUCLEOTIDE SEQUENCE [LARGE SCALE GENOMIC DNA]</scope>
    <source>
        <strain evidence="7 8">DK69</strain>
    </source>
</reference>
<dbReference type="GO" id="GO:0046983">
    <property type="term" value="F:protein dimerization activity"/>
    <property type="evidence" value="ECO:0007669"/>
    <property type="project" value="InterPro"/>
</dbReference>
<evidence type="ECO:0000313" key="7">
    <source>
        <dbReference type="EMBL" id="KGO96248.1"/>
    </source>
</evidence>
<dbReference type="PANTHER" id="PTHR24421:SF59">
    <property type="entry name" value="OXYGEN SENSOR HISTIDINE KINASE NREB"/>
    <property type="match status" value="1"/>
</dbReference>
<protein>
    <recommendedName>
        <fullName evidence="6">Histidine kinase domain-containing protein</fullName>
    </recommendedName>
</protein>
<dbReference type="Gene3D" id="3.30.565.10">
    <property type="entry name" value="Histidine kinase-like ATPase, C-terminal domain"/>
    <property type="match status" value="1"/>
</dbReference>
<dbReference type="eggNOG" id="COG4585">
    <property type="taxonomic scope" value="Bacteria"/>
</dbReference>
<keyword evidence="5" id="KW-0812">Transmembrane</keyword>
<dbReference type="InterPro" id="IPR019734">
    <property type="entry name" value="TPR_rpt"/>
</dbReference>
<keyword evidence="1" id="KW-0808">Transferase</keyword>
<feature type="domain" description="Histidine kinase" evidence="6">
    <location>
        <begin position="560"/>
        <end position="646"/>
    </location>
</feature>
<dbReference type="OrthoDB" id="977000at2"/>
<dbReference type="Pfam" id="PF02518">
    <property type="entry name" value="HATPase_c"/>
    <property type="match status" value="1"/>
</dbReference>
<dbReference type="SUPFAM" id="SSF48452">
    <property type="entry name" value="TPR-like"/>
    <property type="match status" value="2"/>
</dbReference>
<dbReference type="SUPFAM" id="SSF55874">
    <property type="entry name" value="ATPase domain of HSP90 chaperone/DNA topoisomerase II/histidine kinase"/>
    <property type="match status" value="1"/>
</dbReference>
<dbReference type="CDD" id="cd16917">
    <property type="entry name" value="HATPase_UhpB-NarQ-NarX-like"/>
    <property type="match status" value="1"/>
</dbReference>
<dbReference type="Pfam" id="PF07730">
    <property type="entry name" value="HisKA_3"/>
    <property type="match status" value="1"/>
</dbReference>
<evidence type="ECO:0000256" key="5">
    <source>
        <dbReference type="SAM" id="Phobius"/>
    </source>
</evidence>
<name>V6SBE5_9FLAO</name>
<dbReference type="InterPro" id="IPR005467">
    <property type="entry name" value="His_kinase_dom"/>
</dbReference>
<dbReference type="PROSITE" id="PS50109">
    <property type="entry name" value="HIS_KIN"/>
    <property type="match status" value="1"/>
</dbReference>
<keyword evidence="3" id="KW-0902">Two-component regulatory system</keyword>
<sequence>MDSLFLIAENKGLRKGQRIASSNIIYDYILRQPNTFLNVKDHLRLANIYYYLEDYDKYVTINNKLLKFSVETKNDYAGVKANYGLGVYNLINFSNDSAFFHFSKAEKISKRSKEKFYYEEISENKANLLFINKDYSGSEIAAVNALRFALKNSNHRIIYDSYITIGNSLGGINDLEKAVEYYKKAIAKTEDLKKDPQYFSLKAQPYNYIGKISQKNGNYKDALKYADSALSFENYRKIEPVIFCYLTNNKAYSKFKLGDNHCLDLFNETLKIGDSLQNIPVQLTSKLYLSEYFLSKKDSIAAKRHADEVRILAHSNKVFEDELKALELLSKIDPRNNSAYNKRYITLNDSLQNVERATRNKFARIEFETDEITNEKNTAEAEKEKISTQRWMILGSSLFFIVIIILFYVSRLQRAKNRELRYLQQQQLANAEIYQLMLEQQQKIEEGKQIEQRRISKELHDGIMGKLTAIRLNLFVLGKNTDPETIARCLEHIDEIQNVEKEVRKISHDLSQNLFADVSDFTLMVTNLMEAAKGHSQLQFKLVADEKIDWNNVHSVVKMQVYRILQEALHNIQKYAEAKSVCIRITREEGLLQISIADDGVGFDSKTIKPGIGHKNMRERAVEINGELAIWSELGKGTQINLKIIT</sequence>
<evidence type="ECO:0000256" key="4">
    <source>
        <dbReference type="PROSITE-ProRule" id="PRU00339"/>
    </source>
</evidence>
<dbReference type="Gene3D" id="1.20.5.1930">
    <property type="match status" value="1"/>
</dbReference>
<dbReference type="InterPro" id="IPR011712">
    <property type="entry name" value="Sig_transdc_His_kin_sub3_dim/P"/>
</dbReference>
<organism evidence="7 8">
    <name type="scientific">Flavobacterium enshiense DK69</name>
    <dbReference type="NCBI Taxonomy" id="1107311"/>
    <lineage>
        <taxon>Bacteria</taxon>
        <taxon>Pseudomonadati</taxon>
        <taxon>Bacteroidota</taxon>
        <taxon>Flavobacteriia</taxon>
        <taxon>Flavobacteriales</taxon>
        <taxon>Flavobacteriaceae</taxon>
        <taxon>Flavobacterium</taxon>
    </lineage>
</organism>
<dbReference type="PANTHER" id="PTHR24421">
    <property type="entry name" value="NITRATE/NITRITE SENSOR PROTEIN NARX-RELATED"/>
    <property type="match status" value="1"/>
</dbReference>
<dbReference type="RefSeq" id="WP_023573044.1">
    <property type="nucleotide sequence ID" value="NZ_AVCS01000007.1"/>
</dbReference>
<comment type="caution">
    <text evidence="7">The sequence shown here is derived from an EMBL/GenBank/DDBJ whole genome shotgun (WGS) entry which is preliminary data.</text>
</comment>
<dbReference type="GO" id="GO:0016020">
    <property type="term" value="C:membrane"/>
    <property type="evidence" value="ECO:0007669"/>
    <property type="project" value="InterPro"/>
</dbReference>
<reference evidence="8" key="1">
    <citation type="submission" date="2013-09" db="EMBL/GenBank/DDBJ databases">
        <authorList>
            <person name="Zeng Z."/>
            <person name="Chen C."/>
        </authorList>
    </citation>
    <scope>NUCLEOTIDE SEQUENCE [LARGE SCALE GENOMIC DNA]</scope>
    <source>
        <strain evidence="8">DK69</strain>
    </source>
</reference>
<keyword evidence="8" id="KW-1185">Reference proteome</keyword>
<dbReference type="SMART" id="SM00028">
    <property type="entry name" value="TPR"/>
    <property type="match status" value="3"/>
</dbReference>
<evidence type="ECO:0000256" key="3">
    <source>
        <dbReference type="ARBA" id="ARBA00023012"/>
    </source>
</evidence>
<dbReference type="InterPro" id="IPR003594">
    <property type="entry name" value="HATPase_dom"/>
</dbReference>
<dbReference type="InterPro" id="IPR036890">
    <property type="entry name" value="HATPase_C_sf"/>
</dbReference>
<keyword evidence="5" id="KW-0472">Membrane</keyword>
<keyword evidence="5" id="KW-1133">Transmembrane helix</keyword>
<dbReference type="Proteomes" id="UP000030149">
    <property type="component" value="Unassembled WGS sequence"/>
</dbReference>
<evidence type="ECO:0000256" key="2">
    <source>
        <dbReference type="ARBA" id="ARBA00022777"/>
    </source>
</evidence>
<dbReference type="Gene3D" id="1.25.40.10">
    <property type="entry name" value="Tetratricopeptide repeat domain"/>
    <property type="match status" value="1"/>
</dbReference>
<keyword evidence="4" id="KW-0802">TPR repeat</keyword>
<dbReference type="InterPro" id="IPR011990">
    <property type="entry name" value="TPR-like_helical_dom_sf"/>
</dbReference>
<feature type="transmembrane region" description="Helical" evidence="5">
    <location>
        <begin position="391"/>
        <end position="409"/>
    </location>
</feature>
<evidence type="ECO:0000259" key="6">
    <source>
        <dbReference type="PROSITE" id="PS50109"/>
    </source>
</evidence>
<evidence type="ECO:0000313" key="8">
    <source>
        <dbReference type="Proteomes" id="UP000030149"/>
    </source>
</evidence>
<dbReference type="PATRIC" id="fig|1107311.3.peg.995"/>
<dbReference type="STRING" id="1107311.Q767_08330"/>
<proteinExistence type="predicted"/>
<evidence type="ECO:0000256" key="1">
    <source>
        <dbReference type="ARBA" id="ARBA00022679"/>
    </source>
</evidence>
<accession>V6SBE5</accession>
<dbReference type="GO" id="GO:0000155">
    <property type="term" value="F:phosphorelay sensor kinase activity"/>
    <property type="evidence" value="ECO:0007669"/>
    <property type="project" value="InterPro"/>
</dbReference>
<dbReference type="PROSITE" id="PS50005">
    <property type="entry name" value="TPR"/>
    <property type="match status" value="1"/>
</dbReference>
<dbReference type="AlphaFoldDB" id="V6SBE5"/>
<dbReference type="InterPro" id="IPR050482">
    <property type="entry name" value="Sensor_HK_TwoCompSys"/>
</dbReference>
<gene>
    <name evidence="7" type="ORF">Q767_08330</name>
</gene>
<dbReference type="EMBL" id="JRLZ01000005">
    <property type="protein sequence ID" value="KGO96248.1"/>
    <property type="molecule type" value="Genomic_DNA"/>
</dbReference>
<keyword evidence="2" id="KW-0418">Kinase</keyword>
<dbReference type="SUPFAM" id="SSF48439">
    <property type="entry name" value="Protein prenylyltransferase"/>
    <property type="match status" value="1"/>
</dbReference>